<dbReference type="EMBL" id="KE747843">
    <property type="protein sequence ID" value="RMZ73752.1"/>
    <property type="molecule type" value="Genomic_DNA"/>
</dbReference>
<evidence type="ECO:0000313" key="2">
    <source>
        <dbReference type="Proteomes" id="UP000265663"/>
    </source>
</evidence>
<name>A0A3M7MH45_9PLEO</name>
<dbReference type="Proteomes" id="UP000265663">
    <property type="component" value="Unassembled WGS sequence"/>
</dbReference>
<proteinExistence type="predicted"/>
<accession>A0A3M7MH45</accession>
<protein>
    <submittedName>
        <fullName evidence="1">Uncharacterized protein</fullName>
    </submittedName>
</protein>
<dbReference type="OrthoDB" id="3786878at2759"/>
<gene>
    <name evidence="1" type="ORF">GMOD_00004540</name>
</gene>
<reference evidence="1 2" key="1">
    <citation type="journal article" date="2014" name="PLoS ONE">
        <title>De novo Genome Assembly of the Fungal Plant Pathogen Pyrenophora semeniperda.</title>
        <authorList>
            <person name="Soliai M.M."/>
            <person name="Meyer S.E."/>
            <person name="Udall J.A."/>
            <person name="Elzinga D.E."/>
            <person name="Hermansen R.A."/>
            <person name="Bodily P.M."/>
            <person name="Hart A.A."/>
            <person name="Coleman C.E."/>
        </authorList>
    </citation>
    <scope>NUCLEOTIDE SEQUENCE [LARGE SCALE GENOMIC DNA]</scope>
    <source>
        <strain evidence="1 2">CCB06</strain>
        <tissue evidence="1">Mycelium</tissue>
    </source>
</reference>
<organism evidence="1 2">
    <name type="scientific">Pyrenophora seminiperda CCB06</name>
    <dbReference type="NCBI Taxonomy" id="1302712"/>
    <lineage>
        <taxon>Eukaryota</taxon>
        <taxon>Fungi</taxon>
        <taxon>Dikarya</taxon>
        <taxon>Ascomycota</taxon>
        <taxon>Pezizomycotina</taxon>
        <taxon>Dothideomycetes</taxon>
        <taxon>Pleosporomycetidae</taxon>
        <taxon>Pleosporales</taxon>
        <taxon>Pleosporineae</taxon>
        <taxon>Pleosporaceae</taxon>
        <taxon>Pyrenophora</taxon>
    </lineage>
</organism>
<sequence length="85" mass="9881">MGDQPKSLILWRIWDKYCASNGRAGQYFGFNWTHLAKVLVALNVYMGRWRSQGRFALDGPAYAWGKFFEKPERRLCGLDADPLMH</sequence>
<evidence type="ECO:0000313" key="1">
    <source>
        <dbReference type="EMBL" id="RMZ73752.1"/>
    </source>
</evidence>
<keyword evidence="2" id="KW-1185">Reference proteome</keyword>
<dbReference type="AlphaFoldDB" id="A0A3M7MH45"/>